<dbReference type="GO" id="GO:0005506">
    <property type="term" value="F:iron ion binding"/>
    <property type="evidence" value="ECO:0007669"/>
    <property type="project" value="InterPro"/>
</dbReference>
<reference evidence="9 10" key="1">
    <citation type="journal article" date="2014" name="Appl. Environ. Microbiol.">
        <title>Elucidation of insertion elements encoded on plasmids and in vitro construction of shuttle vectors from the toxic cyanobacterium Planktothrix.</title>
        <authorList>
            <person name="Christiansen G."/>
            <person name="Goesmann A."/>
            <person name="Kurmayer R."/>
        </authorList>
    </citation>
    <scope>NUCLEOTIDE SEQUENCE [LARGE SCALE GENOMIC DNA]</scope>
    <source>
        <strain evidence="9 10">NIVA-CYA 126/8</strain>
    </source>
</reference>
<dbReference type="RefSeq" id="WP_042151784.1">
    <property type="nucleotide sequence ID" value="NZ_CM002803.1"/>
</dbReference>
<evidence type="ECO:0000313" key="10">
    <source>
        <dbReference type="Proteomes" id="UP000027395"/>
    </source>
</evidence>
<evidence type="ECO:0000256" key="5">
    <source>
        <dbReference type="ARBA" id="ARBA00023004"/>
    </source>
</evidence>
<protein>
    <submittedName>
        <fullName evidence="9">Cyp</fullName>
        <ecNumber evidence="9">1.14.-.-</ecNumber>
    </submittedName>
</protein>
<gene>
    <name evidence="9" type="primary">cyp</name>
    <name evidence="9" type="ORF">A19Y_0496</name>
</gene>
<sequence length="444" mass="51292">MTSTQSITSLPLPPGKLGFAIIGETISFLRDPDFADKRQKQYGSIFKTHLFGRPTVIMMGAEANRFLFANENKYFIVAWPLSTRILLGQGSLSMQLGDIHKSRRKILSQAFQPRALARYATTMEDFTHRYLHKWEQKSTLIWYPELRKYTFDIACKLLIGKQQATDTNLEVLFEDWCNGLFTIPLRLPGTKFNRGWQCRQLLLTEIETLIRQRQQQPHSGEDALGLLLQAQDEDGNQLGIEELKDQILTLLFAGHETLTSAIASFCLEVGQRPDIIAKIRAEQQQFDPTQPITFEDLKSMTYLEQVMKEVLRFVPPVGGGFREVIQDCEYNGYFIPKDWSILYQIAKTHQDETVYFQPQEFDPERFSETRNEDKPKPFSWVPFGGGMRECIGKEFAKLEIKLFAALLVRNYDWQLLPNQSLDLITIPTPRPRDGLKVQLRRLND</sequence>
<dbReference type="STRING" id="388467.A19Y_0496"/>
<evidence type="ECO:0000256" key="3">
    <source>
        <dbReference type="ARBA" id="ARBA00022723"/>
    </source>
</evidence>
<keyword evidence="3 7" id="KW-0479">Metal-binding</keyword>
<accession>A0A073CNX1</accession>
<keyword evidence="2 7" id="KW-0349">Heme</keyword>
<dbReference type="PRINTS" id="PR00385">
    <property type="entry name" value="P450"/>
</dbReference>
<keyword evidence="6 8" id="KW-0503">Monooxygenase</keyword>
<dbReference type="GO" id="GO:0016125">
    <property type="term" value="P:sterol metabolic process"/>
    <property type="evidence" value="ECO:0007669"/>
    <property type="project" value="TreeGrafter"/>
</dbReference>
<dbReference type="PRINTS" id="PR00463">
    <property type="entry name" value="EP450I"/>
</dbReference>
<dbReference type="HOGENOM" id="CLU_001570_15_6_3"/>
<evidence type="ECO:0000256" key="8">
    <source>
        <dbReference type="RuleBase" id="RU000461"/>
    </source>
</evidence>
<keyword evidence="10" id="KW-1185">Reference proteome</keyword>
<dbReference type="GO" id="GO:0004497">
    <property type="term" value="F:monooxygenase activity"/>
    <property type="evidence" value="ECO:0007669"/>
    <property type="project" value="UniProtKB-KW"/>
</dbReference>
<name>A0A073CNX1_PLAA1</name>
<dbReference type="PATRIC" id="fig|388467.6.peg.445"/>
<dbReference type="EC" id="1.14.-.-" evidence="9"/>
<dbReference type="eggNOG" id="COG2124">
    <property type="taxonomic scope" value="Bacteria"/>
</dbReference>
<dbReference type="Proteomes" id="UP000027395">
    <property type="component" value="Chromosome"/>
</dbReference>
<evidence type="ECO:0000313" key="9">
    <source>
        <dbReference type="EMBL" id="KEI65700.1"/>
    </source>
</evidence>
<dbReference type="GO" id="GO:0016705">
    <property type="term" value="F:oxidoreductase activity, acting on paired donors, with incorporation or reduction of molecular oxygen"/>
    <property type="evidence" value="ECO:0007669"/>
    <property type="project" value="InterPro"/>
</dbReference>
<evidence type="ECO:0000256" key="7">
    <source>
        <dbReference type="PIRSR" id="PIRSR602401-1"/>
    </source>
</evidence>
<organism evidence="9 10">
    <name type="scientific">Planktothrix agardhii (strain NIVA-CYA 126/8)</name>
    <dbReference type="NCBI Taxonomy" id="388467"/>
    <lineage>
        <taxon>Bacteria</taxon>
        <taxon>Bacillati</taxon>
        <taxon>Cyanobacteriota</taxon>
        <taxon>Cyanophyceae</taxon>
        <taxon>Oscillatoriophycideae</taxon>
        <taxon>Oscillatoriales</taxon>
        <taxon>Microcoleaceae</taxon>
        <taxon>Planktothrix</taxon>
    </lineage>
</organism>
<evidence type="ECO:0000256" key="6">
    <source>
        <dbReference type="ARBA" id="ARBA00023033"/>
    </source>
</evidence>
<dbReference type="GO" id="GO:0020037">
    <property type="term" value="F:heme binding"/>
    <property type="evidence" value="ECO:0007669"/>
    <property type="project" value="InterPro"/>
</dbReference>
<keyword evidence="4 8" id="KW-0560">Oxidoreductase</keyword>
<evidence type="ECO:0000256" key="1">
    <source>
        <dbReference type="ARBA" id="ARBA00010617"/>
    </source>
</evidence>
<dbReference type="AlphaFoldDB" id="A0A073CNX1"/>
<proteinExistence type="inferred from homology"/>
<comment type="similarity">
    <text evidence="1 8">Belongs to the cytochrome P450 family.</text>
</comment>
<dbReference type="InterPro" id="IPR002401">
    <property type="entry name" value="Cyt_P450_E_grp-I"/>
</dbReference>
<keyword evidence="5 7" id="KW-0408">Iron</keyword>
<evidence type="ECO:0000256" key="4">
    <source>
        <dbReference type="ARBA" id="ARBA00023002"/>
    </source>
</evidence>
<dbReference type="PROSITE" id="PS00086">
    <property type="entry name" value="CYTOCHROME_P450"/>
    <property type="match status" value="1"/>
</dbReference>
<dbReference type="CDD" id="cd11044">
    <property type="entry name" value="CYP120A1_CYP26-like"/>
    <property type="match status" value="1"/>
</dbReference>
<dbReference type="InterPro" id="IPR036396">
    <property type="entry name" value="Cyt_P450_sf"/>
</dbReference>
<dbReference type="PANTHER" id="PTHR24286:SF384">
    <property type="entry name" value="P450, PUTATIVE (EUROFUNG)-RELATED"/>
    <property type="match status" value="1"/>
</dbReference>
<dbReference type="Pfam" id="PF00067">
    <property type="entry name" value="p450"/>
    <property type="match status" value="1"/>
</dbReference>
<dbReference type="SUPFAM" id="SSF48264">
    <property type="entry name" value="Cytochrome P450"/>
    <property type="match status" value="1"/>
</dbReference>
<dbReference type="PANTHER" id="PTHR24286">
    <property type="entry name" value="CYTOCHROME P450 26"/>
    <property type="match status" value="1"/>
</dbReference>
<dbReference type="EMBL" id="CM002803">
    <property type="protein sequence ID" value="KEI65700.1"/>
    <property type="molecule type" value="Genomic_DNA"/>
</dbReference>
<dbReference type="InterPro" id="IPR001128">
    <property type="entry name" value="Cyt_P450"/>
</dbReference>
<dbReference type="InterPro" id="IPR017972">
    <property type="entry name" value="Cyt_P450_CS"/>
</dbReference>
<feature type="binding site" description="axial binding residue" evidence="7">
    <location>
        <position position="390"/>
    </location>
    <ligand>
        <name>heme</name>
        <dbReference type="ChEBI" id="CHEBI:30413"/>
    </ligand>
    <ligandPart>
        <name>Fe</name>
        <dbReference type="ChEBI" id="CHEBI:18248"/>
    </ligandPart>
</feature>
<dbReference type="Gene3D" id="1.10.630.10">
    <property type="entry name" value="Cytochrome P450"/>
    <property type="match status" value="1"/>
</dbReference>
<evidence type="ECO:0000256" key="2">
    <source>
        <dbReference type="ARBA" id="ARBA00022617"/>
    </source>
</evidence>
<comment type="cofactor">
    <cofactor evidence="7">
        <name>heme</name>
        <dbReference type="ChEBI" id="CHEBI:30413"/>
    </cofactor>
</comment>